<feature type="compositionally biased region" description="Polar residues" evidence="1">
    <location>
        <begin position="626"/>
        <end position="647"/>
    </location>
</feature>
<evidence type="ECO:0000313" key="3">
    <source>
        <dbReference type="Proteomes" id="UP000288429"/>
    </source>
</evidence>
<feature type="compositionally biased region" description="Polar residues" evidence="1">
    <location>
        <begin position="709"/>
        <end position="735"/>
    </location>
</feature>
<feature type="region of interest" description="Disordered" evidence="1">
    <location>
        <begin position="1"/>
        <end position="56"/>
    </location>
</feature>
<sequence>LSAAAWLRDPASAQQSIEKSLTKQDETSARSTVHNNSHKQQKQCETSKGKRKRDSEQLVALRDANRRAKSIKASNGPEEEIWQQTMVDGRDAECLELLVSETLHGIHLLREADKNKANATFQPFARFIKYRESSKGDPGDEANATISGIRLLQRERLDEFVNSAVSRLKDCGLDTIPDGVPTIHIPAILSWIQTETSFSDMCKYLDLNEFADEEPHTAAELDRLESAYKLLDPEVPTYEDSRMELEARARGKMMTPLSSLRTIHLAANQHGECNCSQHQRLVNPTPSASPVSERPDHPPSASFPDGDETMHRSLLAASAYRSPTTPRNSTCRSSRPSPSTPLPHHTGPDDDISERAQDLRQAERAMPHSSAIRPWKESHGHVPIQDAPSNQQLLQSSNTDLPRPSRRQSVPLNPASTSPVMAIVNSQAERVVPQTPAAFNVHRQETSVPVNAGSLLELGSTPDRPHSSPPSHCPAEVAHQLQQGYPPPPPSTIQMLPSSPNIQSHDMEFRLNRRSGPQGELPIQTPPDRPQPSHHSETETTHQPVLRAPVTAEQANIAAKESSKWSLSPAQPHCHEPSHGIAEVPSQRRDSPPPNPFAVQMGSDSTASQGHATKTSSGPWLESGRAITQESSGNPQSYQRSEAYTSPQPIPFLPPNVNPAPLEQSQPSPRTTPLILMAAQITELPAGISADLGPPLEFRPENVEFDSHVSPNGASQSPALRQASQNYTPSSCPSQQLPNAIMADNNWDTWDINRFNFDDLFGMDRIFALESI</sequence>
<dbReference type="AlphaFoldDB" id="A0A428SC42"/>
<dbReference type="EMBL" id="NIZV01000504">
    <property type="protein sequence ID" value="RSL87355.1"/>
    <property type="molecule type" value="Genomic_DNA"/>
</dbReference>
<keyword evidence="3" id="KW-1185">Reference proteome</keyword>
<feature type="compositionally biased region" description="Polar residues" evidence="1">
    <location>
        <begin position="602"/>
        <end position="618"/>
    </location>
</feature>
<feature type="compositionally biased region" description="Pro residues" evidence="1">
    <location>
        <begin position="648"/>
        <end position="658"/>
    </location>
</feature>
<feature type="region of interest" description="Disordered" evidence="1">
    <location>
        <begin position="705"/>
        <end position="735"/>
    </location>
</feature>
<feature type="compositionally biased region" description="Polar residues" evidence="1">
    <location>
        <begin position="387"/>
        <end position="400"/>
    </location>
</feature>
<feature type="region of interest" description="Disordered" evidence="1">
    <location>
        <begin position="278"/>
        <end position="417"/>
    </location>
</feature>
<feature type="compositionally biased region" description="Polar residues" evidence="1">
    <location>
        <begin position="492"/>
        <end position="504"/>
    </location>
</feature>
<feature type="compositionally biased region" description="Low complexity" evidence="1">
    <location>
        <begin position="321"/>
        <end position="337"/>
    </location>
</feature>
<proteinExistence type="predicted"/>
<comment type="caution">
    <text evidence="2">The sequence shown here is derived from an EMBL/GenBank/DDBJ whole genome shotgun (WGS) entry which is preliminary data.</text>
</comment>
<reference evidence="2 3" key="1">
    <citation type="submission" date="2017-06" db="EMBL/GenBank/DDBJ databases">
        <title>Cmopartive genomic analysis of Ambrosia Fusariam Clade fungi.</title>
        <authorList>
            <person name="Stajich J.E."/>
            <person name="Carrillo J."/>
            <person name="Kijimoto T."/>
            <person name="Eskalen A."/>
            <person name="O'Donnell K."/>
            <person name="Kasson M."/>
        </authorList>
    </citation>
    <scope>NUCLEOTIDE SEQUENCE [LARGE SCALE GENOMIC DNA]</scope>
    <source>
        <strain evidence="2 3">NRRL 20438</strain>
    </source>
</reference>
<feature type="compositionally biased region" description="Basic and acidic residues" evidence="1">
    <location>
        <begin position="45"/>
        <end position="56"/>
    </location>
</feature>
<accession>A0A428SC42</accession>
<name>A0A428SC42_9HYPO</name>
<evidence type="ECO:0000256" key="1">
    <source>
        <dbReference type="SAM" id="MobiDB-lite"/>
    </source>
</evidence>
<feature type="compositionally biased region" description="Basic and acidic residues" evidence="1">
    <location>
        <begin position="353"/>
        <end position="366"/>
    </location>
</feature>
<feature type="non-terminal residue" evidence="2">
    <location>
        <position position="1"/>
    </location>
</feature>
<evidence type="ECO:0000313" key="2">
    <source>
        <dbReference type="EMBL" id="RSL87355.1"/>
    </source>
</evidence>
<dbReference type="Proteomes" id="UP000288429">
    <property type="component" value="Unassembled WGS sequence"/>
</dbReference>
<feature type="region of interest" description="Disordered" evidence="1">
    <location>
        <begin position="454"/>
        <end position="669"/>
    </location>
</feature>
<gene>
    <name evidence="2" type="ORF">CDV31_016270</name>
</gene>
<protein>
    <submittedName>
        <fullName evidence="2">Uncharacterized protein</fullName>
    </submittedName>
</protein>
<feature type="compositionally biased region" description="Polar residues" evidence="1">
    <location>
        <begin position="407"/>
        <end position="417"/>
    </location>
</feature>
<feature type="compositionally biased region" description="Polar residues" evidence="1">
    <location>
        <begin position="278"/>
        <end position="290"/>
    </location>
</feature>
<organism evidence="2 3">
    <name type="scientific">Fusarium ambrosium</name>
    <dbReference type="NCBI Taxonomy" id="131363"/>
    <lineage>
        <taxon>Eukaryota</taxon>
        <taxon>Fungi</taxon>
        <taxon>Dikarya</taxon>
        <taxon>Ascomycota</taxon>
        <taxon>Pezizomycotina</taxon>
        <taxon>Sordariomycetes</taxon>
        <taxon>Hypocreomycetidae</taxon>
        <taxon>Hypocreales</taxon>
        <taxon>Nectriaceae</taxon>
        <taxon>Fusarium</taxon>
        <taxon>Fusarium solani species complex</taxon>
    </lineage>
</organism>